<evidence type="ECO:0000313" key="2">
    <source>
        <dbReference type="EMBL" id="MPC53304.1"/>
    </source>
</evidence>
<feature type="compositionally biased region" description="Basic and acidic residues" evidence="1">
    <location>
        <begin position="14"/>
        <end position="32"/>
    </location>
</feature>
<accession>A0A5B7G9T1</accession>
<keyword evidence="3" id="KW-1185">Reference proteome</keyword>
<name>A0A5B7G9T1_PORTR</name>
<proteinExistence type="predicted"/>
<comment type="caution">
    <text evidence="2">The sequence shown here is derived from an EMBL/GenBank/DDBJ whole genome shotgun (WGS) entry which is preliminary data.</text>
</comment>
<evidence type="ECO:0000256" key="1">
    <source>
        <dbReference type="SAM" id="MobiDB-lite"/>
    </source>
</evidence>
<dbReference type="AlphaFoldDB" id="A0A5B7G9T1"/>
<evidence type="ECO:0000313" key="3">
    <source>
        <dbReference type="Proteomes" id="UP000324222"/>
    </source>
</evidence>
<dbReference type="EMBL" id="VSRR010011521">
    <property type="protein sequence ID" value="MPC53304.1"/>
    <property type="molecule type" value="Genomic_DNA"/>
</dbReference>
<sequence length="59" mass="6635">MDSESVRFSGMGLEGHHFVRQGSEENKTDEIVGTHLMPGTEIHTHKHTRGQPIERDTHG</sequence>
<organism evidence="2 3">
    <name type="scientific">Portunus trituberculatus</name>
    <name type="common">Swimming crab</name>
    <name type="synonym">Neptunus trituberculatus</name>
    <dbReference type="NCBI Taxonomy" id="210409"/>
    <lineage>
        <taxon>Eukaryota</taxon>
        <taxon>Metazoa</taxon>
        <taxon>Ecdysozoa</taxon>
        <taxon>Arthropoda</taxon>
        <taxon>Crustacea</taxon>
        <taxon>Multicrustacea</taxon>
        <taxon>Malacostraca</taxon>
        <taxon>Eumalacostraca</taxon>
        <taxon>Eucarida</taxon>
        <taxon>Decapoda</taxon>
        <taxon>Pleocyemata</taxon>
        <taxon>Brachyura</taxon>
        <taxon>Eubrachyura</taxon>
        <taxon>Portunoidea</taxon>
        <taxon>Portunidae</taxon>
        <taxon>Portuninae</taxon>
        <taxon>Portunus</taxon>
    </lineage>
</organism>
<protein>
    <submittedName>
        <fullName evidence="2">Uncharacterized protein</fullName>
    </submittedName>
</protein>
<gene>
    <name evidence="2" type="ORF">E2C01_047193</name>
</gene>
<reference evidence="2 3" key="1">
    <citation type="submission" date="2019-05" db="EMBL/GenBank/DDBJ databases">
        <title>Another draft genome of Portunus trituberculatus and its Hox gene families provides insights of decapod evolution.</title>
        <authorList>
            <person name="Jeong J.-H."/>
            <person name="Song I."/>
            <person name="Kim S."/>
            <person name="Choi T."/>
            <person name="Kim D."/>
            <person name="Ryu S."/>
            <person name="Kim W."/>
        </authorList>
    </citation>
    <scope>NUCLEOTIDE SEQUENCE [LARGE SCALE GENOMIC DNA]</scope>
    <source>
        <tissue evidence="2">Muscle</tissue>
    </source>
</reference>
<dbReference type="Proteomes" id="UP000324222">
    <property type="component" value="Unassembled WGS sequence"/>
</dbReference>
<feature type="region of interest" description="Disordered" evidence="1">
    <location>
        <begin position="1"/>
        <end position="59"/>
    </location>
</feature>